<dbReference type="SUPFAM" id="SSF50800">
    <property type="entry name" value="PK beta-barrel domain-like"/>
    <property type="match status" value="1"/>
</dbReference>
<dbReference type="Pfam" id="PF03473">
    <property type="entry name" value="MOSC"/>
    <property type="match status" value="1"/>
</dbReference>
<dbReference type="InterPro" id="IPR005302">
    <property type="entry name" value="MoCF_Sase_C"/>
</dbReference>
<dbReference type="InterPro" id="IPR011037">
    <property type="entry name" value="Pyrv_Knase-like_insert_dom_sf"/>
</dbReference>
<evidence type="ECO:0000313" key="2">
    <source>
        <dbReference type="EMBL" id="THH18415.1"/>
    </source>
</evidence>
<organism evidence="2 3">
    <name type="scientific">Bondarzewia mesenterica</name>
    <dbReference type="NCBI Taxonomy" id="1095465"/>
    <lineage>
        <taxon>Eukaryota</taxon>
        <taxon>Fungi</taxon>
        <taxon>Dikarya</taxon>
        <taxon>Basidiomycota</taxon>
        <taxon>Agaricomycotina</taxon>
        <taxon>Agaricomycetes</taxon>
        <taxon>Russulales</taxon>
        <taxon>Bondarzewiaceae</taxon>
        <taxon>Bondarzewia</taxon>
    </lineage>
</organism>
<feature type="domain" description="MOSC" evidence="1">
    <location>
        <begin position="244"/>
        <end position="409"/>
    </location>
</feature>
<dbReference type="PROSITE" id="PS51340">
    <property type="entry name" value="MOSC"/>
    <property type="match status" value="1"/>
</dbReference>
<evidence type="ECO:0000259" key="1">
    <source>
        <dbReference type="PROSITE" id="PS51340"/>
    </source>
</evidence>
<dbReference type="Proteomes" id="UP000310158">
    <property type="component" value="Unassembled WGS sequence"/>
</dbReference>
<dbReference type="GO" id="GO:0003824">
    <property type="term" value="F:catalytic activity"/>
    <property type="evidence" value="ECO:0007669"/>
    <property type="project" value="InterPro"/>
</dbReference>
<dbReference type="InterPro" id="IPR005303">
    <property type="entry name" value="MOCOS_middle"/>
</dbReference>
<name>A0A4S4M0R5_9AGAM</name>
<dbReference type="Pfam" id="PF03476">
    <property type="entry name" value="MOSC_N"/>
    <property type="match status" value="1"/>
</dbReference>
<gene>
    <name evidence="2" type="ORF">EW146_g2558</name>
</gene>
<dbReference type="GO" id="GO:0030170">
    <property type="term" value="F:pyridoxal phosphate binding"/>
    <property type="evidence" value="ECO:0007669"/>
    <property type="project" value="InterPro"/>
</dbReference>
<accession>A0A4S4M0R5</accession>
<dbReference type="SUPFAM" id="SSF141673">
    <property type="entry name" value="MOSC N-terminal domain-like"/>
    <property type="match status" value="1"/>
</dbReference>
<dbReference type="GO" id="GO:0030151">
    <property type="term" value="F:molybdenum ion binding"/>
    <property type="evidence" value="ECO:0007669"/>
    <property type="project" value="InterPro"/>
</dbReference>
<comment type="caution">
    <text evidence="2">The sequence shown here is derived from an EMBL/GenBank/DDBJ whole genome shotgun (WGS) entry which is preliminary data.</text>
</comment>
<sequence length="414" mass="46046">MPVKMTLESKLAFSLPWARQVLGMVVFAGVSVLTWKALNSRISRYPSSGKRKPTHVSSLSDVSDAAETEFIFDATKNQEFVTQKLNAKEVKISRILSNRLMPYREQSCRGTSVSRANFTPSGLENDRQWCIVDASSHLIITARAFPKVGMIQDETDSCGGRLEVAFPAESGCETFYVPLKPTINVLKTWNIIDDCSVHSFTDIDGYITEPHPASPDKDSALCSATLSHFFGKQVHLMYKGPRFRPSPPTWSFPELDVHVNYQDAYPLLVVSEESFRSVKNMVSKWSEEQDKDELKNLDTDSLVLERYRPNIVFEGASVPFAEDMWKEITITSTSTAEATSFTLVAKCTRCMLPNIDPASGVRNMSVPSKPLLKFRTGLDPGRLEDACFGCNAVPVKEGVLSVGDVVSVQTWGYV</sequence>
<proteinExistence type="predicted"/>
<dbReference type="EMBL" id="SGPL01000076">
    <property type="protein sequence ID" value="THH18415.1"/>
    <property type="molecule type" value="Genomic_DNA"/>
</dbReference>
<dbReference type="OrthoDB" id="17255at2759"/>
<protein>
    <recommendedName>
        <fullName evidence="1">MOSC domain-containing protein</fullName>
    </recommendedName>
</protein>
<reference evidence="2 3" key="1">
    <citation type="submission" date="2019-02" db="EMBL/GenBank/DDBJ databases">
        <title>Genome sequencing of the rare red list fungi Bondarzewia mesenterica.</title>
        <authorList>
            <person name="Buettner E."/>
            <person name="Kellner H."/>
        </authorList>
    </citation>
    <scope>NUCLEOTIDE SEQUENCE [LARGE SCALE GENOMIC DNA]</scope>
    <source>
        <strain evidence="2 3">DSM 108281</strain>
    </source>
</reference>
<evidence type="ECO:0000313" key="3">
    <source>
        <dbReference type="Proteomes" id="UP000310158"/>
    </source>
</evidence>
<keyword evidence="3" id="KW-1185">Reference proteome</keyword>
<dbReference type="AlphaFoldDB" id="A0A4S4M0R5"/>